<feature type="binding site" evidence="7">
    <location>
        <begin position="55"/>
        <end position="56"/>
    </location>
    <ligand>
        <name>substrate</name>
    </ligand>
</feature>
<dbReference type="KEGG" id="bcib:IM45_353"/>
<dbReference type="EMBL" id="CP008985">
    <property type="protein sequence ID" value="AIN47059.1"/>
    <property type="molecule type" value="Genomic_DNA"/>
</dbReference>
<dbReference type="InterPro" id="IPR001920">
    <property type="entry name" value="Asp/Glu_race"/>
</dbReference>
<dbReference type="GO" id="GO:0009252">
    <property type="term" value="P:peptidoglycan biosynthetic process"/>
    <property type="evidence" value="ECO:0007669"/>
    <property type="project" value="UniProtKB-UniRule"/>
</dbReference>
<feature type="active site" description="Proton donor/acceptor" evidence="7">
    <location>
        <position position="87"/>
    </location>
</feature>
<keyword evidence="5 7" id="KW-0413">Isomerase</keyword>
<dbReference type="InterPro" id="IPR018187">
    <property type="entry name" value="Asp/Glu_racemase_AS_1"/>
</dbReference>
<feature type="binding site" evidence="7">
    <location>
        <begin position="202"/>
        <end position="203"/>
    </location>
    <ligand>
        <name>substrate</name>
    </ligand>
</feature>
<reference evidence="9 10" key="1">
    <citation type="journal article" date="2014" name="MBio">
        <title>Differential genome evolution between companion symbionts in an insect-bacterial symbiosis.</title>
        <authorList>
            <person name="Bennett G.M."/>
            <person name="McCutcheon J.P."/>
            <person name="MacDonald B.R."/>
            <person name="Romanovicz D."/>
            <person name="Moran N.A."/>
        </authorList>
    </citation>
    <scope>NUCLEOTIDE SEQUENCE [LARGE SCALE GENOMIC DNA]</scope>
    <source>
        <strain evidence="9 10">BGSS</strain>
    </source>
</reference>
<feature type="binding site" evidence="7">
    <location>
        <begin position="88"/>
        <end position="89"/>
    </location>
    <ligand>
        <name>substrate</name>
    </ligand>
</feature>
<proteinExistence type="inferred from homology"/>
<dbReference type="eggNOG" id="COG0796">
    <property type="taxonomic scope" value="Bacteria"/>
</dbReference>
<evidence type="ECO:0000313" key="9">
    <source>
        <dbReference type="EMBL" id="AIN47059.1"/>
    </source>
</evidence>
<dbReference type="GO" id="GO:0071555">
    <property type="term" value="P:cell wall organization"/>
    <property type="evidence" value="ECO:0007669"/>
    <property type="project" value="UniProtKB-KW"/>
</dbReference>
<comment type="pathway">
    <text evidence="7">Cell wall biogenesis; peptidoglycan biosynthesis.</text>
</comment>
<comment type="catalytic activity">
    <reaction evidence="1 7">
        <text>L-glutamate = D-glutamate</text>
        <dbReference type="Rhea" id="RHEA:12813"/>
        <dbReference type="ChEBI" id="CHEBI:29985"/>
        <dbReference type="ChEBI" id="CHEBI:29986"/>
        <dbReference type="EC" id="5.1.1.3"/>
    </reaction>
</comment>
<dbReference type="FunFam" id="3.40.50.1860:FF:000001">
    <property type="entry name" value="Glutamate racemase"/>
    <property type="match status" value="1"/>
</dbReference>
<keyword evidence="8" id="KW-0472">Membrane</keyword>
<dbReference type="RefSeq" id="WP_038498065.1">
    <property type="nucleotide sequence ID" value="NZ_CP008985.1"/>
</dbReference>
<accession>A0A088MXX1</accession>
<name>A0A088MXX1_9GAMM</name>
<dbReference type="EC" id="5.1.1.3" evidence="2 7"/>
<comment type="function">
    <text evidence="7">Provides the (R)-glutamate required for cell wall biosynthesis.</text>
</comment>
<evidence type="ECO:0000313" key="10">
    <source>
        <dbReference type="Proteomes" id="UP000067325"/>
    </source>
</evidence>
<dbReference type="PANTHER" id="PTHR21198">
    <property type="entry name" value="GLUTAMATE RACEMASE"/>
    <property type="match status" value="1"/>
</dbReference>
<evidence type="ECO:0000256" key="3">
    <source>
        <dbReference type="ARBA" id="ARBA00022960"/>
    </source>
</evidence>
<evidence type="ECO:0000256" key="4">
    <source>
        <dbReference type="ARBA" id="ARBA00022984"/>
    </source>
</evidence>
<evidence type="ECO:0000256" key="8">
    <source>
        <dbReference type="SAM" id="Phobius"/>
    </source>
</evidence>
<keyword evidence="6 7" id="KW-0961">Cell wall biogenesis/degradation</keyword>
<comment type="similarity">
    <text evidence="7">Belongs to the aspartate/glutamate racemases family.</text>
</comment>
<evidence type="ECO:0000256" key="6">
    <source>
        <dbReference type="ARBA" id="ARBA00023316"/>
    </source>
</evidence>
<dbReference type="Pfam" id="PF01177">
    <property type="entry name" value="Asp_Glu_race"/>
    <property type="match status" value="1"/>
</dbReference>
<protein>
    <recommendedName>
        <fullName evidence="2 7">Glutamate racemase</fullName>
        <ecNumber evidence="2 7">5.1.1.3</ecNumber>
    </recommendedName>
</protein>
<keyword evidence="8" id="KW-1133">Transmembrane helix</keyword>
<evidence type="ECO:0000256" key="1">
    <source>
        <dbReference type="ARBA" id="ARBA00001602"/>
    </source>
</evidence>
<dbReference type="SUPFAM" id="SSF53681">
    <property type="entry name" value="Aspartate/glutamate racemase"/>
    <property type="match status" value="2"/>
</dbReference>
<dbReference type="PANTHER" id="PTHR21198:SF2">
    <property type="entry name" value="GLUTAMATE RACEMASE"/>
    <property type="match status" value="1"/>
</dbReference>
<dbReference type="Proteomes" id="UP000067325">
    <property type="component" value="Chromosome"/>
</dbReference>
<dbReference type="AlphaFoldDB" id="A0A088MXX1"/>
<dbReference type="GO" id="GO:0008360">
    <property type="term" value="P:regulation of cell shape"/>
    <property type="evidence" value="ECO:0007669"/>
    <property type="project" value="UniProtKB-KW"/>
</dbReference>
<dbReference type="UniPathway" id="UPA00219"/>
<dbReference type="Gene3D" id="3.40.50.1860">
    <property type="match status" value="2"/>
</dbReference>
<dbReference type="GO" id="GO:0008881">
    <property type="term" value="F:glutamate racemase activity"/>
    <property type="evidence" value="ECO:0007669"/>
    <property type="project" value="UniProtKB-UniRule"/>
</dbReference>
<dbReference type="InterPro" id="IPR004391">
    <property type="entry name" value="Glu_race"/>
</dbReference>
<dbReference type="NCBIfam" id="TIGR00067">
    <property type="entry name" value="glut_race"/>
    <property type="match status" value="1"/>
</dbReference>
<dbReference type="InterPro" id="IPR033134">
    <property type="entry name" value="Asp/Glu_racemase_AS_2"/>
</dbReference>
<dbReference type="PROSITE" id="PS00924">
    <property type="entry name" value="ASP_GLU_RACEMASE_2"/>
    <property type="match status" value="1"/>
</dbReference>
<evidence type="ECO:0000256" key="2">
    <source>
        <dbReference type="ARBA" id="ARBA00013090"/>
    </source>
</evidence>
<keyword evidence="4 7" id="KW-0573">Peptidoglycan synthesis</keyword>
<gene>
    <name evidence="7" type="primary">murI</name>
    <name evidence="9" type="ORF">IM45_353</name>
</gene>
<dbReference type="HAMAP" id="MF_00258">
    <property type="entry name" value="Glu_racemase"/>
    <property type="match status" value="1"/>
</dbReference>
<sequence length="283" mass="32116">MVINKIMLLKQNKKIYPNILILDSGVGGLSIFSEVIKILPNANYIYVFDNEAFPYGEKSRIFIIDRVVNIVYAIYKMYTLNIIIIACNTASILTLSILRRYFLCPIIGVVPAIKLATKLTRSGMIGLLATTVTLQSNYIQNLICKFATCYNIIPISAPELVILAEAKLHGEKISLLMIEQILLLWLKTVNILNIDTIILGCTHFPLLREELQMILPNHIQLIDSHKAIAQQVLYLVKQSINYSNYSIIPIPNKTYYLAKNDKISSLIPHLNKCGFYHIQHLLL</sequence>
<evidence type="ECO:0000256" key="5">
    <source>
        <dbReference type="ARBA" id="ARBA00023235"/>
    </source>
</evidence>
<evidence type="ECO:0000256" key="7">
    <source>
        <dbReference type="HAMAP-Rule" id="MF_00258"/>
    </source>
</evidence>
<feature type="transmembrane region" description="Helical" evidence="8">
    <location>
        <begin position="78"/>
        <end position="98"/>
    </location>
</feature>
<dbReference type="PROSITE" id="PS00923">
    <property type="entry name" value="ASP_GLU_RACEMASE_1"/>
    <property type="match status" value="1"/>
</dbReference>
<keyword evidence="3 7" id="KW-0133">Cell shape</keyword>
<dbReference type="InterPro" id="IPR015942">
    <property type="entry name" value="Asp/Glu/hydantoin_racemase"/>
</dbReference>
<feature type="active site" description="Proton donor/acceptor" evidence="7">
    <location>
        <position position="201"/>
    </location>
</feature>
<organism evidence="9 10">
    <name type="scientific">Candidatus Palibaumannia cicadellinicola</name>
    <dbReference type="NCBI Taxonomy" id="186490"/>
    <lineage>
        <taxon>Bacteria</taxon>
        <taxon>Pseudomonadati</taxon>
        <taxon>Pseudomonadota</taxon>
        <taxon>Gammaproteobacteria</taxon>
        <taxon>Candidatus Palibaumannia</taxon>
    </lineage>
</organism>
<keyword evidence="8" id="KW-0812">Transmembrane</keyword>
<feature type="binding site" evidence="7">
    <location>
        <begin position="23"/>
        <end position="24"/>
    </location>
    <ligand>
        <name>substrate</name>
    </ligand>
</feature>